<proteinExistence type="predicted"/>
<reference evidence="1 2" key="1">
    <citation type="journal article" date="2019" name="PLoS Pathog.">
        <title>Genome sequence of the bovine parasite Schistosoma bovis Tanzania.</title>
        <authorList>
            <person name="Oey H."/>
            <person name="Zakrzewski M."/>
            <person name="Gobert G."/>
            <person name="Gravermann K."/>
            <person name="Stoye J."/>
            <person name="Jones M."/>
            <person name="Mcmanus D."/>
            <person name="Krause L."/>
        </authorList>
    </citation>
    <scope>NUCLEOTIDE SEQUENCE [LARGE SCALE GENOMIC DNA]</scope>
    <source>
        <strain evidence="1 2">TAN1997</strain>
    </source>
</reference>
<evidence type="ECO:0000313" key="1">
    <source>
        <dbReference type="EMBL" id="RTG80023.1"/>
    </source>
</evidence>
<dbReference type="AlphaFoldDB" id="A0A430PX42"/>
<sequence length="74" mass="8386">MKNLHLFLSIVQDATDEFSQVNGTSNNNGVINGNSVVVSQLKSKRKRTYSLSSTLPWYAWFTQPRFWLSCSTSV</sequence>
<name>A0A430PX42_SCHBO</name>
<dbReference type="STRING" id="6184.A0A430PX42"/>
<keyword evidence="2" id="KW-1185">Reference proteome</keyword>
<dbReference type="Proteomes" id="UP000290809">
    <property type="component" value="Unassembled WGS sequence"/>
</dbReference>
<protein>
    <submittedName>
        <fullName evidence="1">Uncharacterized protein</fullName>
    </submittedName>
</protein>
<gene>
    <name evidence="1" type="ORF">DC041_0011522</name>
</gene>
<organism evidence="1 2">
    <name type="scientific">Schistosoma bovis</name>
    <name type="common">Blood fluke</name>
    <dbReference type="NCBI Taxonomy" id="6184"/>
    <lineage>
        <taxon>Eukaryota</taxon>
        <taxon>Metazoa</taxon>
        <taxon>Spiralia</taxon>
        <taxon>Lophotrochozoa</taxon>
        <taxon>Platyhelminthes</taxon>
        <taxon>Trematoda</taxon>
        <taxon>Digenea</taxon>
        <taxon>Strigeidida</taxon>
        <taxon>Schistosomatoidea</taxon>
        <taxon>Schistosomatidae</taxon>
        <taxon>Schistosoma</taxon>
    </lineage>
</organism>
<accession>A0A430PX42</accession>
<comment type="caution">
    <text evidence="1">The sequence shown here is derived from an EMBL/GenBank/DDBJ whole genome shotgun (WGS) entry which is preliminary data.</text>
</comment>
<dbReference type="EMBL" id="QMKO01004629">
    <property type="protein sequence ID" value="RTG80023.1"/>
    <property type="molecule type" value="Genomic_DNA"/>
</dbReference>
<evidence type="ECO:0000313" key="2">
    <source>
        <dbReference type="Proteomes" id="UP000290809"/>
    </source>
</evidence>